<organism evidence="10 11">
    <name type="scientific">Atta colombica</name>
    <dbReference type="NCBI Taxonomy" id="520822"/>
    <lineage>
        <taxon>Eukaryota</taxon>
        <taxon>Metazoa</taxon>
        <taxon>Ecdysozoa</taxon>
        <taxon>Arthropoda</taxon>
        <taxon>Hexapoda</taxon>
        <taxon>Insecta</taxon>
        <taxon>Pterygota</taxon>
        <taxon>Neoptera</taxon>
        <taxon>Endopterygota</taxon>
        <taxon>Hymenoptera</taxon>
        <taxon>Apocrita</taxon>
        <taxon>Aculeata</taxon>
        <taxon>Formicoidea</taxon>
        <taxon>Formicidae</taxon>
        <taxon>Myrmicinae</taxon>
        <taxon>Atta</taxon>
    </lineage>
</organism>
<dbReference type="Pfam" id="PF00412">
    <property type="entry name" value="LIM"/>
    <property type="match status" value="3"/>
</dbReference>
<accession>A0A151I0N2</accession>
<dbReference type="SMART" id="SM00132">
    <property type="entry name" value="LIM"/>
    <property type="match status" value="3"/>
</dbReference>
<dbReference type="PROSITE" id="PS50023">
    <property type="entry name" value="LIM_DOMAIN_2"/>
    <property type="match status" value="2"/>
</dbReference>
<dbReference type="Proteomes" id="UP000078540">
    <property type="component" value="Unassembled WGS sequence"/>
</dbReference>
<dbReference type="FunFam" id="2.10.110.10:FF:000005">
    <property type="entry name" value="Testin isoform 1"/>
    <property type="match status" value="1"/>
</dbReference>
<dbReference type="Gene3D" id="2.10.110.10">
    <property type="entry name" value="Cysteine Rich Protein"/>
    <property type="match status" value="3"/>
</dbReference>
<dbReference type="InterPro" id="IPR033724">
    <property type="entry name" value="PET_testin"/>
</dbReference>
<dbReference type="CDD" id="cd09340">
    <property type="entry name" value="LIM1_Testin_like"/>
    <property type="match status" value="1"/>
</dbReference>
<evidence type="ECO:0000259" key="9">
    <source>
        <dbReference type="PROSITE" id="PS51303"/>
    </source>
</evidence>
<evidence type="ECO:0000256" key="3">
    <source>
        <dbReference type="ARBA" id="ARBA00022723"/>
    </source>
</evidence>
<comment type="subcellular location">
    <subcellularLocation>
        <location evidence="1">Cytoplasm</location>
    </subcellularLocation>
</comment>
<dbReference type="InterPro" id="IPR001781">
    <property type="entry name" value="Znf_LIM"/>
</dbReference>
<dbReference type="PANTHER" id="PTHR24211">
    <property type="entry name" value="LIM DOMAIN-CONTAINING PROTEIN"/>
    <property type="match status" value="1"/>
</dbReference>
<dbReference type="Pfam" id="PF06297">
    <property type="entry name" value="PET"/>
    <property type="match status" value="1"/>
</dbReference>
<keyword evidence="2" id="KW-0963">Cytoplasm</keyword>
<keyword evidence="3 7" id="KW-0479">Metal-binding</keyword>
<keyword evidence="11" id="KW-1185">Reference proteome</keyword>
<dbReference type="CDD" id="cd09829">
    <property type="entry name" value="PET_testin"/>
    <property type="match status" value="1"/>
</dbReference>
<proteinExistence type="predicted"/>
<keyword evidence="4" id="KW-0677">Repeat</keyword>
<feature type="domain" description="LIM zinc-binding" evidence="8">
    <location>
        <begin position="657"/>
        <end position="721"/>
    </location>
</feature>
<keyword evidence="6 7" id="KW-0440">LIM domain</keyword>
<feature type="domain" description="PET" evidence="9">
    <location>
        <begin position="96"/>
        <end position="204"/>
    </location>
</feature>
<dbReference type="PANTHER" id="PTHR24211:SF22">
    <property type="entry name" value="TESTIN"/>
    <property type="match status" value="1"/>
</dbReference>
<dbReference type="CDD" id="cd09341">
    <property type="entry name" value="LIM2_Testin_like"/>
    <property type="match status" value="1"/>
</dbReference>
<keyword evidence="5 7" id="KW-0862">Zinc</keyword>
<dbReference type="AlphaFoldDB" id="A0A151I0N2"/>
<evidence type="ECO:0000313" key="11">
    <source>
        <dbReference type="Proteomes" id="UP000078540"/>
    </source>
</evidence>
<dbReference type="InterPro" id="IPR047120">
    <property type="entry name" value="Pk/Esn/Tes"/>
</dbReference>
<evidence type="ECO:0000256" key="2">
    <source>
        <dbReference type="ARBA" id="ARBA00022490"/>
    </source>
</evidence>
<reference evidence="10 11" key="1">
    <citation type="submission" date="2015-09" db="EMBL/GenBank/DDBJ databases">
        <title>Atta colombica WGS genome.</title>
        <authorList>
            <person name="Nygaard S."/>
            <person name="Hu H."/>
            <person name="Boomsma J."/>
            <person name="Zhang G."/>
        </authorList>
    </citation>
    <scope>NUCLEOTIDE SEQUENCE [LARGE SCALE GENOMIC DNA]</scope>
    <source>
        <strain evidence="10">Treedump-2</strain>
        <tissue evidence="10">Whole body</tissue>
    </source>
</reference>
<evidence type="ECO:0000256" key="6">
    <source>
        <dbReference type="ARBA" id="ARBA00023038"/>
    </source>
</evidence>
<name>A0A151I0N2_9HYME</name>
<evidence type="ECO:0000313" key="10">
    <source>
        <dbReference type="EMBL" id="KYM79341.1"/>
    </source>
</evidence>
<evidence type="ECO:0000256" key="7">
    <source>
        <dbReference type="PROSITE-ProRule" id="PRU00125"/>
    </source>
</evidence>
<feature type="domain" description="LIM zinc-binding" evidence="8">
    <location>
        <begin position="722"/>
        <end position="782"/>
    </location>
</feature>
<gene>
    <name evidence="10" type="ORF">ALC53_10236</name>
</gene>
<evidence type="ECO:0000256" key="5">
    <source>
        <dbReference type="ARBA" id="ARBA00022833"/>
    </source>
</evidence>
<dbReference type="InterPro" id="IPR010442">
    <property type="entry name" value="PET_domain"/>
</dbReference>
<dbReference type="PROSITE" id="PS00478">
    <property type="entry name" value="LIM_DOMAIN_1"/>
    <property type="match status" value="2"/>
</dbReference>
<dbReference type="EMBL" id="KQ976606">
    <property type="protein sequence ID" value="KYM79341.1"/>
    <property type="molecule type" value="Genomic_DNA"/>
</dbReference>
<sequence>MLCVAVVHFSQMEEEPINRPKWLLELENRKQKPRLAHEAGAGAPCTNCNSMCPGLDLHFWRKICKNCKCGRDDHDVDDDQFPQFDLLFGSSGKFKKKSMRLQVNNKKQNDDETTFEWVPPDTTKELAVDYMKALPMEKLPIKGSVGAVLRRQLLQKQLPLHDIDYKVCDQLSEQEQKQFEKYLENIKKYVGQGKVTKMFGARPFDRSLMTPVNATDMQKCSPQHKSHILSTGVQLRTPSSFAIKGPYARQNKQSAATAINNNEILMRSTEEYNCTLDVYNAGSNIARSQPIEGKLIYENLQRDTVLQVDEKNHAAVDDKIVNSSIFTHLAEQEIVSAREKHTCRNYVPYEGNAFERHGEIRSNHVDTTMCTAAHDEDINETVFSVESIFADALLPPSAIHANDIIGSTLDEKGLIFIREKLADKYNNTKNPAMYAVTKFSRPLDTVNDIRPRVARVEENNSPACILHVDKPVGTTLPIIAGTNLLPAASLVKKAKEKSIDPYEAEIDRKIFNKVSYSQIVDSTIVPDSIKGNEQKSRRDLLSNNKAANNDPLQTDTFPLQKTISITESIIRDPTSTIPTNVVLSTKIETPDSQNPIDVYTSNPLQAKLSSSVLQSSVIYSEQLQNQVFPHIVGDDMQLMNSLQEAIEGLKIDSTKMHKCEKCHDNIRVGDVVVIAEKANNASWHPGCFVCSVCNELLVDLVYFYYKNNLYCGRDLATFLGIPRCFACDELIFVREYTVAEGHNYHVKHFCCWDCDMPLAGQQYITENDRPLCLPCYQKSYAKTCAACNIVIAADQQGVAIKNLNFHATQVCFCCYSCKRNLLNGRMAIKKDKLFCSKECIAKFFNY</sequence>
<dbReference type="OrthoDB" id="10069167at2759"/>
<dbReference type="GO" id="GO:0005737">
    <property type="term" value="C:cytoplasm"/>
    <property type="evidence" value="ECO:0007669"/>
    <property type="project" value="UniProtKB-SubCell"/>
</dbReference>
<protein>
    <submittedName>
        <fullName evidence="10">Prickle-like protein 2</fullName>
    </submittedName>
</protein>
<evidence type="ECO:0000259" key="8">
    <source>
        <dbReference type="PROSITE" id="PS50023"/>
    </source>
</evidence>
<dbReference type="GO" id="GO:0008270">
    <property type="term" value="F:zinc ion binding"/>
    <property type="evidence" value="ECO:0007669"/>
    <property type="project" value="InterPro"/>
</dbReference>
<dbReference type="SUPFAM" id="SSF57716">
    <property type="entry name" value="Glucocorticoid receptor-like (DNA-binding domain)"/>
    <property type="match status" value="2"/>
</dbReference>
<dbReference type="STRING" id="520822.A0A151I0N2"/>
<dbReference type="PROSITE" id="PS51303">
    <property type="entry name" value="PET"/>
    <property type="match status" value="1"/>
</dbReference>
<dbReference type="KEGG" id="acoc:108690276"/>
<evidence type="ECO:0000256" key="4">
    <source>
        <dbReference type="ARBA" id="ARBA00022737"/>
    </source>
</evidence>
<evidence type="ECO:0000256" key="1">
    <source>
        <dbReference type="ARBA" id="ARBA00004496"/>
    </source>
</evidence>